<proteinExistence type="predicted"/>
<dbReference type="PANTHER" id="PTHR33627:SF1">
    <property type="entry name" value="TRANSPOSASE"/>
    <property type="match status" value="1"/>
</dbReference>
<accession>A0ABN1E335</accession>
<keyword evidence="2" id="KW-1185">Reference proteome</keyword>
<evidence type="ECO:0008006" key="3">
    <source>
        <dbReference type="Google" id="ProtNLM"/>
    </source>
</evidence>
<dbReference type="InterPro" id="IPR012337">
    <property type="entry name" value="RNaseH-like_sf"/>
</dbReference>
<comment type="caution">
    <text evidence="1">The sequence shown here is derived from an EMBL/GenBank/DDBJ whole genome shotgun (WGS) entry which is preliminary data.</text>
</comment>
<gene>
    <name evidence="1" type="ORF">GCM10009533_64570</name>
</gene>
<sequence length="82" mass="9370">MARTHRLLVSNLAAATPLRELVQLAKMRRRIEHDYRELKDGLGLDHFERRSLACWYRHGILVSLGQAICAQLRHDPKASAPA</sequence>
<organism evidence="1 2">
    <name type="scientific">Saccharopolyspora erythraea</name>
    <name type="common">Streptomyces erythraeus</name>
    <dbReference type="NCBI Taxonomy" id="1836"/>
    <lineage>
        <taxon>Bacteria</taxon>
        <taxon>Bacillati</taxon>
        <taxon>Actinomycetota</taxon>
        <taxon>Actinomycetes</taxon>
        <taxon>Pseudonocardiales</taxon>
        <taxon>Pseudonocardiaceae</taxon>
        <taxon>Saccharopolyspora</taxon>
    </lineage>
</organism>
<reference evidence="1 2" key="1">
    <citation type="journal article" date="2019" name="Int. J. Syst. Evol. Microbiol.">
        <title>The Global Catalogue of Microorganisms (GCM) 10K type strain sequencing project: providing services to taxonomists for standard genome sequencing and annotation.</title>
        <authorList>
            <consortium name="The Broad Institute Genomics Platform"/>
            <consortium name="The Broad Institute Genome Sequencing Center for Infectious Disease"/>
            <person name="Wu L."/>
            <person name="Ma J."/>
        </authorList>
    </citation>
    <scope>NUCLEOTIDE SEQUENCE [LARGE SCALE GENOMIC DNA]</scope>
    <source>
        <strain evidence="1 2">JCM 10303</strain>
    </source>
</reference>
<dbReference type="InterPro" id="IPR039365">
    <property type="entry name" value="IS701-like"/>
</dbReference>
<evidence type="ECO:0000313" key="2">
    <source>
        <dbReference type="Proteomes" id="UP001500729"/>
    </source>
</evidence>
<dbReference type="PANTHER" id="PTHR33627">
    <property type="entry name" value="TRANSPOSASE"/>
    <property type="match status" value="1"/>
</dbReference>
<evidence type="ECO:0000313" key="1">
    <source>
        <dbReference type="EMBL" id="GAA0558139.1"/>
    </source>
</evidence>
<dbReference type="SUPFAM" id="SSF53098">
    <property type="entry name" value="Ribonuclease H-like"/>
    <property type="match status" value="1"/>
</dbReference>
<protein>
    <recommendedName>
        <fullName evidence="3">Transposase IS4-like domain-containing protein</fullName>
    </recommendedName>
</protein>
<dbReference type="EMBL" id="BAAAGS010000076">
    <property type="protein sequence ID" value="GAA0558139.1"/>
    <property type="molecule type" value="Genomic_DNA"/>
</dbReference>
<name>A0ABN1E335_SACER</name>
<dbReference type="Proteomes" id="UP001500729">
    <property type="component" value="Unassembled WGS sequence"/>
</dbReference>